<dbReference type="Proteomes" id="UP000275385">
    <property type="component" value="Unassembled WGS sequence"/>
</dbReference>
<proteinExistence type="predicted"/>
<evidence type="ECO:0000256" key="1">
    <source>
        <dbReference type="SAM" id="MobiDB-lite"/>
    </source>
</evidence>
<dbReference type="EMBL" id="QVQW01000004">
    <property type="protein sequence ID" value="RKU48580.1"/>
    <property type="molecule type" value="Genomic_DNA"/>
</dbReference>
<sequence length="416" mass="45110">MDEQFGGRTDDDLFADDFEPVDEEETPADPLIAQSSEVKDGTGVSSAAPVPPAVTQPAPQPSPTRTSPVPQVVPSKPPPRGSLANSRHNPNRHALPVKSPRQRQAPQPVAPKVVSPPAPAEETLTNTQTSQGTPSPAPVISNPPTGPRNANGNKPDPQIRLRSGGLARTKLTEQELAAKMEHMRIKNAEKTRRFEQAQRDESEHAVALAKGMEEARKRRALEEEKRRRSEEERRRMEDERNKNRERKLAAMGQKEGGWDEGKDALDEVEDRRVFRGANGGVRGSRTGLAGSRFASVQADDSRGFDDRREHGDRDGRRGGRGRGGRGGRGGFHDDGRNGSAQRASNRVPAVQAPPKSEEFPALPSSSAPKADPPTKVELPEKKFDLAKPFSPLSPAIGGGAWDDEMAALEAKRDGDT</sequence>
<gene>
    <name evidence="2" type="ORF">DL546_008292</name>
</gene>
<keyword evidence="3" id="KW-1185">Reference proteome</keyword>
<dbReference type="STRING" id="177199.A0A420YL26"/>
<feature type="compositionally biased region" description="Polar residues" evidence="1">
    <location>
        <begin position="123"/>
        <end position="134"/>
    </location>
</feature>
<evidence type="ECO:0000313" key="2">
    <source>
        <dbReference type="EMBL" id="RKU48580.1"/>
    </source>
</evidence>
<feature type="compositionally biased region" description="Basic and acidic residues" evidence="1">
    <location>
        <begin position="256"/>
        <end position="273"/>
    </location>
</feature>
<feature type="compositionally biased region" description="Acidic residues" evidence="1">
    <location>
        <begin position="12"/>
        <end position="27"/>
    </location>
</feature>
<feature type="compositionally biased region" description="Basic and acidic residues" evidence="1">
    <location>
        <begin position="211"/>
        <end position="248"/>
    </location>
</feature>
<dbReference type="OrthoDB" id="2402960at2759"/>
<feature type="compositionally biased region" description="Basic and acidic residues" evidence="1">
    <location>
        <begin position="170"/>
        <end position="204"/>
    </location>
</feature>
<reference evidence="2 3" key="1">
    <citation type="submission" date="2018-08" db="EMBL/GenBank/DDBJ databases">
        <title>Draft genome of the lignicolous fungus Coniochaeta pulveracea.</title>
        <authorList>
            <person name="Borstlap C.J."/>
            <person name="De Witt R.N."/>
            <person name="Botha A."/>
            <person name="Volschenk H."/>
        </authorList>
    </citation>
    <scope>NUCLEOTIDE SEQUENCE [LARGE SCALE GENOMIC DNA]</scope>
    <source>
        <strain evidence="2 3">CAB683</strain>
    </source>
</reference>
<protein>
    <submittedName>
        <fullName evidence="2">Uncharacterized protein</fullName>
    </submittedName>
</protein>
<comment type="caution">
    <text evidence="2">The sequence shown here is derived from an EMBL/GenBank/DDBJ whole genome shotgun (WGS) entry which is preliminary data.</text>
</comment>
<evidence type="ECO:0000313" key="3">
    <source>
        <dbReference type="Proteomes" id="UP000275385"/>
    </source>
</evidence>
<feature type="compositionally biased region" description="Basic and acidic residues" evidence="1">
    <location>
        <begin position="372"/>
        <end position="385"/>
    </location>
</feature>
<feature type="region of interest" description="Disordered" evidence="1">
    <location>
        <begin position="1"/>
        <end position="400"/>
    </location>
</feature>
<feature type="compositionally biased region" description="Low complexity" evidence="1">
    <location>
        <begin position="63"/>
        <end position="74"/>
    </location>
</feature>
<accession>A0A420YL26</accession>
<feature type="compositionally biased region" description="Pro residues" evidence="1">
    <location>
        <begin position="49"/>
        <end position="62"/>
    </location>
</feature>
<name>A0A420YL26_9PEZI</name>
<feature type="compositionally biased region" description="Low complexity" evidence="1">
    <location>
        <begin position="102"/>
        <end position="113"/>
    </location>
</feature>
<dbReference type="AlphaFoldDB" id="A0A420YL26"/>
<organism evidence="2 3">
    <name type="scientific">Coniochaeta pulveracea</name>
    <dbReference type="NCBI Taxonomy" id="177199"/>
    <lineage>
        <taxon>Eukaryota</taxon>
        <taxon>Fungi</taxon>
        <taxon>Dikarya</taxon>
        <taxon>Ascomycota</taxon>
        <taxon>Pezizomycotina</taxon>
        <taxon>Sordariomycetes</taxon>
        <taxon>Sordariomycetidae</taxon>
        <taxon>Coniochaetales</taxon>
        <taxon>Coniochaetaceae</taxon>
        <taxon>Coniochaeta</taxon>
    </lineage>
</organism>
<feature type="compositionally biased region" description="Basic and acidic residues" evidence="1">
    <location>
        <begin position="299"/>
        <end position="317"/>
    </location>
</feature>